<evidence type="ECO:0000256" key="8">
    <source>
        <dbReference type="RuleBase" id="RU003346"/>
    </source>
</evidence>
<evidence type="ECO:0000256" key="3">
    <source>
        <dbReference type="ARBA" id="ARBA00022448"/>
    </source>
</evidence>
<keyword evidence="4" id="KW-1003">Cell membrane</keyword>
<dbReference type="CDD" id="cd17359">
    <property type="entry name" value="MFS_XylE_like"/>
    <property type="match status" value="1"/>
</dbReference>
<dbReference type="PANTHER" id="PTHR48020">
    <property type="entry name" value="PROTON MYO-INOSITOL COTRANSPORTER"/>
    <property type="match status" value="1"/>
</dbReference>
<protein>
    <submittedName>
        <fullName evidence="9">Sugar porter family MFS transporter</fullName>
    </submittedName>
</protein>
<keyword evidence="5" id="KW-0812">Transmembrane</keyword>
<dbReference type="PROSITE" id="PS00217">
    <property type="entry name" value="SUGAR_TRANSPORT_2"/>
    <property type="match status" value="1"/>
</dbReference>
<dbReference type="EMBL" id="WERV01000003">
    <property type="protein sequence ID" value="MDV7715238.1"/>
    <property type="molecule type" value="Genomic_DNA"/>
</dbReference>
<dbReference type="InterPro" id="IPR005829">
    <property type="entry name" value="Sugar_transporter_CS"/>
</dbReference>
<dbReference type="InterPro" id="IPR020846">
    <property type="entry name" value="MFS_dom"/>
</dbReference>
<dbReference type="Pfam" id="PF00083">
    <property type="entry name" value="Sugar_tr"/>
    <property type="match status" value="1"/>
</dbReference>
<dbReference type="InterPro" id="IPR036259">
    <property type="entry name" value="MFS_trans_sf"/>
</dbReference>
<comment type="similarity">
    <text evidence="2 8">Belongs to the major facilitator superfamily. Sugar transporter (TC 2.A.1.1) family.</text>
</comment>
<evidence type="ECO:0000256" key="7">
    <source>
        <dbReference type="ARBA" id="ARBA00023136"/>
    </source>
</evidence>
<dbReference type="AlphaFoldDB" id="A0A3S7H0T1"/>
<evidence type="ECO:0000313" key="10">
    <source>
        <dbReference type="Proteomes" id="UP001281024"/>
    </source>
</evidence>
<dbReference type="Proteomes" id="UP001281024">
    <property type="component" value="Unassembled WGS sequence"/>
</dbReference>
<evidence type="ECO:0000256" key="6">
    <source>
        <dbReference type="ARBA" id="ARBA00022989"/>
    </source>
</evidence>
<dbReference type="Gene3D" id="1.20.1250.20">
    <property type="entry name" value="MFS general substrate transporter like domains"/>
    <property type="match status" value="1"/>
</dbReference>
<dbReference type="InterPro" id="IPR050814">
    <property type="entry name" value="Myo-inositol_Transporter"/>
</dbReference>
<dbReference type="InterPro" id="IPR003663">
    <property type="entry name" value="Sugar/inositol_transpt"/>
</dbReference>
<organism evidence="9 10">
    <name type="scientific">Oenococcus oeni</name>
    <name type="common">Leuconostoc oenos</name>
    <dbReference type="NCBI Taxonomy" id="1247"/>
    <lineage>
        <taxon>Bacteria</taxon>
        <taxon>Bacillati</taxon>
        <taxon>Bacillota</taxon>
        <taxon>Bacilli</taxon>
        <taxon>Lactobacillales</taxon>
        <taxon>Lactobacillaceae</taxon>
        <taxon>Oenococcus</taxon>
    </lineage>
</organism>
<proteinExistence type="inferred from homology"/>
<comment type="subcellular location">
    <subcellularLocation>
        <location evidence="1">Cell membrane</location>
        <topology evidence="1">Multi-pass membrane protein</topology>
    </subcellularLocation>
</comment>
<sequence length="480" mass="53232">MENKESDISNINYNLDFSRTKSKTERHLKTIALCVTLGGLLFGVDTGVINGALPYMAKKQELNLNAATEGLVTSSITLGAAFGAIFAGRLADRYGRKRILFYLSIIFFFCTAICSLAPNAIIMMIFRFLLGLAVGGASVIVPTFLSEVATVKLRGPLVTQNEIMITGGQLLAFVVNAILGNIFVNVSNIWRYMIAFGMVPSALLFIGTLIVPESPRWLIMKGKTETALKILKGIRSNKQESQQEITQIQAALKKEKEVSHISWHDLKKPWIRKLIILGSGLGIVQQVVGINIIMYYGTTVLIKAGFTHNIALITNIANGIVSVLATYTGMRLMNHINRRKMLLTGITGTGGALALITLFSQMLPHSKLLPVCVIFLTLIFLSFFQGCISPTIWLLMSEIFPQNLRGLGMGISTFFLWMANFLVGFLFPIFLTYFGFSITFGIFVLCNLISFIFVYKFAPETRNKSLERVQLELRAKINKH</sequence>
<dbReference type="PANTHER" id="PTHR48020:SF12">
    <property type="entry name" value="PROTON MYO-INOSITOL COTRANSPORTER"/>
    <property type="match status" value="1"/>
</dbReference>
<evidence type="ECO:0000256" key="1">
    <source>
        <dbReference type="ARBA" id="ARBA00004651"/>
    </source>
</evidence>
<evidence type="ECO:0000256" key="2">
    <source>
        <dbReference type="ARBA" id="ARBA00010992"/>
    </source>
</evidence>
<dbReference type="RefSeq" id="WP_071419047.1">
    <property type="nucleotide sequence ID" value="NZ_CP014324.1"/>
</dbReference>
<keyword evidence="3 8" id="KW-0813">Transport</keyword>
<dbReference type="FunFam" id="1.20.1250.20:FF:000134">
    <property type="entry name" value="MFS sugar transporter protein"/>
    <property type="match status" value="1"/>
</dbReference>
<dbReference type="SUPFAM" id="SSF103473">
    <property type="entry name" value="MFS general substrate transporter"/>
    <property type="match status" value="1"/>
</dbReference>
<dbReference type="PRINTS" id="PR00171">
    <property type="entry name" value="SUGRTRNSPORT"/>
</dbReference>
<keyword evidence="6" id="KW-1133">Transmembrane helix</keyword>
<evidence type="ECO:0000313" key="9">
    <source>
        <dbReference type="EMBL" id="MDV7715238.1"/>
    </source>
</evidence>
<dbReference type="GO" id="GO:0005886">
    <property type="term" value="C:plasma membrane"/>
    <property type="evidence" value="ECO:0007669"/>
    <property type="project" value="UniProtKB-SubCell"/>
</dbReference>
<dbReference type="InterPro" id="IPR005828">
    <property type="entry name" value="MFS_sugar_transport-like"/>
</dbReference>
<gene>
    <name evidence="9" type="ORF">GA838_05630</name>
</gene>
<comment type="caution">
    <text evidence="9">The sequence shown here is derived from an EMBL/GenBank/DDBJ whole genome shotgun (WGS) entry which is preliminary data.</text>
</comment>
<dbReference type="GO" id="GO:0022857">
    <property type="term" value="F:transmembrane transporter activity"/>
    <property type="evidence" value="ECO:0007669"/>
    <property type="project" value="InterPro"/>
</dbReference>
<dbReference type="PROSITE" id="PS50850">
    <property type="entry name" value="MFS"/>
    <property type="match status" value="1"/>
</dbReference>
<reference evidence="9" key="1">
    <citation type="submission" date="2019-10" db="EMBL/GenBank/DDBJ databases">
        <title>Malate fermentation in French cider.</title>
        <authorList>
            <person name="Cousin F.J."/>
            <person name="Medina Fernandez S."/>
            <person name="Misery B."/>
            <person name="Laplace J.-M."/>
            <person name="Cretenet M."/>
        </authorList>
    </citation>
    <scope>NUCLEOTIDE SEQUENCE</scope>
    <source>
        <strain evidence="9">UCMA15129</strain>
    </source>
</reference>
<evidence type="ECO:0000256" key="4">
    <source>
        <dbReference type="ARBA" id="ARBA00022475"/>
    </source>
</evidence>
<dbReference type="PROSITE" id="PS00216">
    <property type="entry name" value="SUGAR_TRANSPORT_1"/>
    <property type="match status" value="1"/>
</dbReference>
<name>A0A3S7H0T1_OENOE</name>
<dbReference type="InterPro" id="IPR047984">
    <property type="entry name" value="XylE-like"/>
</dbReference>
<accession>A0A3S7H0T1</accession>
<dbReference type="NCBIfam" id="TIGR00879">
    <property type="entry name" value="SP"/>
    <property type="match status" value="1"/>
</dbReference>
<keyword evidence="7" id="KW-0472">Membrane</keyword>
<evidence type="ECO:0000256" key="5">
    <source>
        <dbReference type="ARBA" id="ARBA00022692"/>
    </source>
</evidence>